<dbReference type="GO" id="GO:0036430">
    <property type="term" value="F:CMP kinase activity"/>
    <property type="evidence" value="ECO:0007669"/>
    <property type="project" value="RHEA"/>
</dbReference>
<evidence type="ECO:0000256" key="10">
    <source>
        <dbReference type="HAMAP-Rule" id="MF_00239"/>
    </source>
</evidence>
<sequence>MSNRCDVSGNKAVRIAVSGASGCGNTTVSALLAERLGLPLVNYTFRNIARELGISLSEVLERARTDNHFDKAVDARQLCLAMRSSCVVGSRLAIWLVKDAALKVYLLASLKERVKRVLQREGGDVQDVERFTSMRDAEDMSRYKKLYRIDNTNYSFADLVLNTEGCDQETVVSIIIEMLRARGIAW</sequence>
<evidence type="ECO:0000256" key="3">
    <source>
        <dbReference type="ARBA" id="ARBA00022490"/>
    </source>
</evidence>
<evidence type="ECO:0000256" key="7">
    <source>
        <dbReference type="ARBA" id="ARBA00022840"/>
    </source>
</evidence>
<comment type="catalytic activity">
    <reaction evidence="9 10">
        <text>CMP + ATP = CDP + ADP</text>
        <dbReference type="Rhea" id="RHEA:11600"/>
        <dbReference type="ChEBI" id="CHEBI:30616"/>
        <dbReference type="ChEBI" id="CHEBI:58069"/>
        <dbReference type="ChEBI" id="CHEBI:60377"/>
        <dbReference type="ChEBI" id="CHEBI:456216"/>
        <dbReference type="EC" id="2.7.4.25"/>
    </reaction>
</comment>
<evidence type="ECO:0000256" key="5">
    <source>
        <dbReference type="ARBA" id="ARBA00022741"/>
    </source>
</evidence>
<evidence type="ECO:0000256" key="6">
    <source>
        <dbReference type="ARBA" id="ARBA00022777"/>
    </source>
</evidence>
<comment type="similarity">
    <text evidence="2 10">Belongs to the cytidylate kinase family. Type 2 subfamily.</text>
</comment>
<dbReference type="SUPFAM" id="SSF52540">
    <property type="entry name" value="P-loop containing nucleoside triphosphate hydrolases"/>
    <property type="match status" value="1"/>
</dbReference>
<dbReference type="InterPro" id="IPR011994">
    <property type="entry name" value="Cytidylate_kinase_dom"/>
</dbReference>
<dbReference type="GO" id="GO:0036431">
    <property type="term" value="F:dCMP kinase activity"/>
    <property type="evidence" value="ECO:0007669"/>
    <property type="project" value="InterPro"/>
</dbReference>
<dbReference type="EC" id="2.7.4.25" evidence="10"/>
<dbReference type="AlphaFoldDB" id="A0A0H3BK97"/>
<dbReference type="EMBL" id="CP000805">
    <property type="protein sequence ID" value="ACD70768.1"/>
    <property type="molecule type" value="Genomic_DNA"/>
</dbReference>
<dbReference type="GeneID" id="93876121"/>
<keyword evidence="6 10" id="KW-0418">Kinase</keyword>
<evidence type="ECO:0000256" key="2">
    <source>
        <dbReference type="ARBA" id="ARBA00011005"/>
    </source>
</evidence>
<dbReference type="HAMAP" id="MF_00239">
    <property type="entry name" value="Cytidyl_kinase_type2"/>
    <property type="match status" value="1"/>
</dbReference>
<dbReference type="NCBIfam" id="TIGR02173">
    <property type="entry name" value="cyt_kin_arch"/>
    <property type="match status" value="1"/>
</dbReference>
<dbReference type="InterPro" id="IPR027417">
    <property type="entry name" value="P-loop_NTPase"/>
</dbReference>
<proteinExistence type="inferred from homology"/>
<keyword evidence="5 10" id="KW-0547">Nucleotide-binding</keyword>
<keyword evidence="7 10" id="KW-0067">ATP-binding</keyword>
<evidence type="ECO:0000256" key="1">
    <source>
        <dbReference type="ARBA" id="ARBA00004496"/>
    </source>
</evidence>
<evidence type="ECO:0000313" key="12">
    <source>
        <dbReference type="Proteomes" id="UP000001202"/>
    </source>
</evidence>
<evidence type="ECO:0000313" key="11">
    <source>
        <dbReference type="EMBL" id="ACD70768.1"/>
    </source>
</evidence>
<organism evidence="11 12">
    <name type="scientific">Treponema pallidum subsp. pallidum (strain SS14)</name>
    <dbReference type="NCBI Taxonomy" id="455434"/>
    <lineage>
        <taxon>Bacteria</taxon>
        <taxon>Pseudomonadati</taxon>
        <taxon>Spirochaetota</taxon>
        <taxon>Spirochaetia</taxon>
        <taxon>Spirochaetales</taxon>
        <taxon>Treponemataceae</taxon>
        <taxon>Treponema</taxon>
    </lineage>
</organism>
<reference evidence="11 12" key="1">
    <citation type="journal article" date="2008" name="BMC Microbiol.">
        <title>Complete genome sequence of Treponema pallidum ssp. pallidum strain SS14 determined with oligonucleotide arrays.</title>
        <authorList>
            <person name="Matejkova P."/>
            <person name="Strouhal M."/>
            <person name="Smajs D."/>
            <person name="Norris S.J."/>
            <person name="Palzkill T."/>
            <person name="Petrosino J.F."/>
            <person name="Sodergren E."/>
            <person name="Norton J.E."/>
            <person name="Singh J."/>
            <person name="Richmond T.A."/>
            <person name="Molla M.N."/>
            <person name="Albert T.J."/>
            <person name="Weinstock G.M."/>
        </authorList>
    </citation>
    <scope>NUCLEOTIDE SEQUENCE [LARGE SCALE GENOMIC DNA]</scope>
    <source>
        <strain evidence="11 12">SS14</strain>
    </source>
</reference>
<accession>A0A0H3BK97</accession>
<comment type="subcellular location">
    <subcellularLocation>
        <location evidence="1 10">Cytoplasm</location>
    </subcellularLocation>
</comment>
<feature type="binding site" evidence="10">
    <location>
        <begin position="19"/>
        <end position="27"/>
    </location>
    <ligand>
        <name>ATP</name>
        <dbReference type="ChEBI" id="CHEBI:30616"/>
    </ligand>
</feature>
<dbReference type="InterPro" id="IPR011892">
    <property type="entry name" value="Cyt_kin_arch"/>
</dbReference>
<name>A0A0H3BK97_TREPS</name>
<dbReference type="KEGG" id="tpp:TPASS_0342"/>
<evidence type="ECO:0000256" key="8">
    <source>
        <dbReference type="ARBA" id="ARBA00047615"/>
    </source>
</evidence>
<dbReference type="Pfam" id="PF13189">
    <property type="entry name" value="Cytidylate_kin2"/>
    <property type="match status" value="1"/>
</dbReference>
<dbReference type="GO" id="GO:0005737">
    <property type="term" value="C:cytoplasm"/>
    <property type="evidence" value="ECO:0007669"/>
    <property type="project" value="UniProtKB-SubCell"/>
</dbReference>
<dbReference type="Gene3D" id="3.40.50.300">
    <property type="entry name" value="P-loop containing nucleotide triphosphate hydrolases"/>
    <property type="match status" value="1"/>
</dbReference>
<dbReference type="RefSeq" id="WP_010881790.1">
    <property type="nucleotide sequence ID" value="NC_010741.1"/>
</dbReference>
<comment type="catalytic activity">
    <reaction evidence="8 10">
        <text>dCMP + ATP = dCDP + ADP</text>
        <dbReference type="Rhea" id="RHEA:25094"/>
        <dbReference type="ChEBI" id="CHEBI:30616"/>
        <dbReference type="ChEBI" id="CHEBI:57566"/>
        <dbReference type="ChEBI" id="CHEBI:58593"/>
        <dbReference type="ChEBI" id="CHEBI:456216"/>
        <dbReference type="EC" id="2.7.4.25"/>
    </reaction>
</comment>
<keyword evidence="4 10" id="KW-0808">Transferase</keyword>
<dbReference type="CDD" id="cd02020">
    <property type="entry name" value="CMPK"/>
    <property type="match status" value="1"/>
</dbReference>
<gene>
    <name evidence="10 11" type="primary">cmk</name>
    <name evidence="11" type="ordered locus">TPASS_0342</name>
</gene>
<protein>
    <recommendedName>
        <fullName evidence="10">Cytidylate kinase</fullName>
        <shortName evidence="10">CK</shortName>
        <ecNumber evidence="10">2.7.4.25</ecNumber>
    </recommendedName>
    <alternativeName>
        <fullName evidence="10">Cytidine monophosphate kinase</fullName>
        <shortName evidence="10">CMP kinase</shortName>
    </alternativeName>
</protein>
<keyword evidence="3 10" id="KW-0963">Cytoplasm</keyword>
<dbReference type="GO" id="GO:0005524">
    <property type="term" value="F:ATP binding"/>
    <property type="evidence" value="ECO:0007669"/>
    <property type="project" value="UniProtKB-UniRule"/>
</dbReference>
<dbReference type="Proteomes" id="UP000001202">
    <property type="component" value="Chromosome"/>
</dbReference>
<evidence type="ECO:0000256" key="4">
    <source>
        <dbReference type="ARBA" id="ARBA00022679"/>
    </source>
</evidence>
<dbReference type="GO" id="GO:0006220">
    <property type="term" value="P:pyrimidine nucleotide metabolic process"/>
    <property type="evidence" value="ECO:0007669"/>
    <property type="project" value="UniProtKB-UniRule"/>
</dbReference>
<dbReference type="PATRIC" id="fig|455434.6.peg.342"/>
<evidence type="ECO:0000256" key="9">
    <source>
        <dbReference type="ARBA" id="ARBA00048478"/>
    </source>
</evidence>